<feature type="domain" description="NAD-dependent epimerase/dehydratase" evidence="5">
    <location>
        <begin position="12"/>
        <end position="258"/>
    </location>
</feature>
<dbReference type="Pfam" id="PF01370">
    <property type="entry name" value="Epimerase"/>
    <property type="match status" value="1"/>
</dbReference>
<keyword evidence="2 4" id="KW-0413">Isomerase</keyword>
<name>A0A3L7A0N1_9HYPH</name>
<sequence>MTLSRGPGRDLMLVTGGAGFIGSNIARALAAEGRRVVVSDWLEDGPKWRNIADIPLDDVIRPEAVESFVAREGGRLGGIVHMGAISATTERDGDKIVARNIRATLDLWAQCAAKGLPFVFASSAATYGDGSEGFADADDDGTLARLAPLNPYGWSKLFVDRRIMADVRAGRPCPPQYAGLRFFNVYGPGEAHKGDMRSVVHKIHPAAAAGESVTLFKSHNPAYGDGGQLRDFIHVRDCVAVVQWLLENPQVSGIFNVGTGQARSFADLARAVFAALGREPRIAYVDMPEHLRGAYQYFTQADMGKLRAAGYSAPFTSLEEGVASYVTGHLSGRNEATP</sequence>
<comment type="similarity">
    <text evidence="4">Belongs to the NAD(P)-dependent epimerase/dehydratase family. HldD subfamily.</text>
</comment>
<evidence type="ECO:0000259" key="5">
    <source>
        <dbReference type="Pfam" id="PF01370"/>
    </source>
</evidence>
<comment type="catalytic activity">
    <reaction evidence="4">
        <text>ADP-D-glycero-beta-D-manno-heptose = ADP-L-glycero-beta-D-manno-heptose</text>
        <dbReference type="Rhea" id="RHEA:17577"/>
        <dbReference type="ChEBI" id="CHEBI:59967"/>
        <dbReference type="ChEBI" id="CHEBI:61506"/>
        <dbReference type="EC" id="5.1.3.20"/>
    </reaction>
</comment>
<keyword evidence="1 4" id="KW-0521">NADP</keyword>
<gene>
    <name evidence="6" type="primary">rfaD</name>
    <name evidence="4" type="synonym">hldD</name>
    <name evidence="6" type="ORF">D9R14_20110</name>
</gene>
<dbReference type="Gene3D" id="3.40.50.720">
    <property type="entry name" value="NAD(P)-binding Rossmann-like Domain"/>
    <property type="match status" value="1"/>
</dbReference>
<evidence type="ECO:0000256" key="4">
    <source>
        <dbReference type="HAMAP-Rule" id="MF_01601"/>
    </source>
</evidence>
<comment type="caution">
    <text evidence="6">The sequence shown here is derived from an EMBL/GenBank/DDBJ whole genome shotgun (WGS) entry which is preliminary data.</text>
</comment>
<comment type="function">
    <text evidence="4">Catalyzes the interconversion between ADP-D-glycero-beta-D-manno-heptose and ADP-L-glycero-beta-D-manno-heptose via an epimerization at carbon 6 of the heptose.</text>
</comment>
<dbReference type="GO" id="GO:0097171">
    <property type="term" value="P:ADP-L-glycero-beta-D-manno-heptose biosynthetic process"/>
    <property type="evidence" value="ECO:0007669"/>
    <property type="project" value="UniProtKB-UniPathway"/>
</dbReference>
<feature type="binding site" evidence="4">
    <location>
        <position position="193"/>
    </location>
    <ligand>
        <name>NADP(+)</name>
        <dbReference type="ChEBI" id="CHEBI:58349"/>
    </ligand>
</feature>
<comment type="domain">
    <text evidence="4">Contains a large N-terminal NADP-binding domain, and a smaller C-terminal substrate-binding domain.</text>
</comment>
<evidence type="ECO:0000256" key="2">
    <source>
        <dbReference type="ARBA" id="ARBA00023235"/>
    </source>
</evidence>
<evidence type="ECO:0000313" key="7">
    <source>
        <dbReference type="Proteomes" id="UP000269692"/>
    </source>
</evidence>
<feature type="binding site" evidence="4">
    <location>
        <position position="47"/>
    </location>
    <ligand>
        <name>NADP(+)</name>
        <dbReference type="ChEBI" id="CHEBI:58349"/>
    </ligand>
</feature>
<evidence type="ECO:0000313" key="6">
    <source>
        <dbReference type="EMBL" id="RLP73568.1"/>
    </source>
</evidence>
<proteinExistence type="inferred from homology"/>
<dbReference type="InterPro" id="IPR036291">
    <property type="entry name" value="NAD(P)-bd_dom_sf"/>
</dbReference>
<comment type="caution">
    <text evidence="4">Lacks conserved residue(s) required for the propagation of feature annotation.</text>
</comment>
<dbReference type="NCBIfam" id="TIGR02197">
    <property type="entry name" value="heptose_epim"/>
    <property type="match status" value="1"/>
</dbReference>
<dbReference type="InterPro" id="IPR001509">
    <property type="entry name" value="Epimerase_deHydtase"/>
</dbReference>
<dbReference type="PANTHER" id="PTHR43103">
    <property type="entry name" value="NUCLEOSIDE-DIPHOSPHATE-SUGAR EPIMERASE"/>
    <property type="match status" value="1"/>
</dbReference>
<feature type="binding site" evidence="4">
    <location>
        <position position="156"/>
    </location>
    <ligand>
        <name>NADP(+)</name>
        <dbReference type="ChEBI" id="CHEBI:58349"/>
    </ligand>
</feature>
<dbReference type="PANTHER" id="PTHR43103:SF3">
    <property type="entry name" value="ADP-L-GLYCERO-D-MANNO-HEPTOSE-6-EPIMERASE"/>
    <property type="match status" value="1"/>
</dbReference>
<dbReference type="GO" id="GO:0005975">
    <property type="term" value="P:carbohydrate metabolic process"/>
    <property type="evidence" value="ECO:0007669"/>
    <property type="project" value="UniProtKB-UniRule"/>
</dbReference>
<feature type="active site" description="Proton acceptor" evidence="4">
    <location>
        <position position="152"/>
    </location>
</feature>
<feature type="binding site" evidence="4">
    <location>
        <begin position="216"/>
        <end position="219"/>
    </location>
    <ligand>
        <name>substrate</name>
    </ligand>
</feature>
<dbReference type="Proteomes" id="UP000269692">
    <property type="component" value="Unassembled WGS sequence"/>
</dbReference>
<dbReference type="SUPFAM" id="SSF51735">
    <property type="entry name" value="NAD(P)-binding Rossmann-fold domains"/>
    <property type="match status" value="1"/>
</dbReference>
<feature type="binding site" evidence="4">
    <location>
        <begin position="82"/>
        <end position="86"/>
    </location>
    <ligand>
        <name>NADP(+)</name>
        <dbReference type="ChEBI" id="CHEBI:58349"/>
    </ligand>
</feature>
<keyword evidence="3 4" id="KW-0119">Carbohydrate metabolism</keyword>
<feature type="binding site" evidence="4">
    <location>
        <begin position="20"/>
        <end position="21"/>
    </location>
    <ligand>
        <name>NADP(+)</name>
        <dbReference type="ChEBI" id="CHEBI:58349"/>
    </ligand>
</feature>
<dbReference type="GO" id="GO:0008712">
    <property type="term" value="F:ADP-glyceromanno-heptose 6-epimerase activity"/>
    <property type="evidence" value="ECO:0007669"/>
    <property type="project" value="UniProtKB-UniRule"/>
</dbReference>
<feature type="binding site" evidence="4">
    <location>
        <position position="184"/>
    </location>
    <ligand>
        <name>substrate</name>
    </ligand>
</feature>
<feature type="binding site" evidence="4">
    <location>
        <begin position="40"/>
        <end position="41"/>
    </location>
    <ligand>
        <name>NADP(+)</name>
        <dbReference type="ChEBI" id="CHEBI:58349"/>
    </ligand>
</feature>
<organism evidence="6 7">
    <name type="scientific">Xanthobacter tagetidis</name>
    <dbReference type="NCBI Taxonomy" id="60216"/>
    <lineage>
        <taxon>Bacteria</taxon>
        <taxon>Pseudomonadati</taxon>
        <taxon>Pseudomonadota</taxon>
        <taxon>Alphaproteobacteria</taxon>
        <taxon>Hyphomicrobiales</taxon>
        <taxon>Xanthobacteraceae</taxon>
        <taxon>Xanthobacter</taxon>
    </lineage>
</organism>
<dbReference type="EMBL" id="RCTF01000022">
    <property type="protein sequence ID" value="RLP73568.1"/>
    <property type="molecule type" value="Genomic_DNA"/>
</dbReference>
<dbReference type="InterPro" id="IPR011912">
    <property type="entry name" value="Heptose_epim"/>
</dbReference>
<feature type="binding site" evidence="4">
    <location>
        <position position="230"/>
    </location>
    <ligand>
        <name>substrate</name>
    </ligand>
</feature>
<accession>A0A3L7A0N1</accession>
<feature type="binding site" evidence="4">
    <location>
        <position position="202"/>
    </location>
    <ligand>
        <name>substrate</name>
    </ligand>
</feature>
<evidence type="ECO:0000256" key="3">
    <source>
        <dbReference type="ARBA" id="ARBA00023277"/>
    </source>
</evidence>
<dbReference type="Gene3D" id="3.90.25.10">
    <property type="entry name" value="UDP-galactose 4-epimerase, domain 1"/>
    <property type="match status" value="1"/>
</dbReference>
<dbReference type="UniPathway" id="UPA00356">
    <property type="reaction ID" value="UER00440"/>
</dbReference>
<dbReference type="CDD" id="cd05248">
    <property type="entry name" value="ADP_GME_SDR_e"/>
    <property type="match status" value="1"/>
</dbReference>
<comment type="cofactor">
    <cofactor evidence="4">
        <name>NADP(+)</name>
        <dbReference type="ChEBI" id="CHEBI:58349"/>
    </cofactor>
    <text evidence="4">Binds 1 NADP(+) per subunit.</text>
</comment>
<dbReference type="HAMAP" id="MF_01601">
    <property type="entry name" value="Heptose_epimerase"/>
    <property type="match status" value="1"/>
</dbReference>
<evidence type="ECO:0000256" key="1">
    <source>
        <dbReference type="ARBA" id="ARBA00022857"/>
    </source>
</evidence>
<dbReference type="AlphaFoldDB" id="A0A3L7A0N1"/>
<comment type="pathway">
    <text evidence="4">Nucleotide-sugar biosynthesis; ADP-L-glycero-beta-D-manno-heptose biosynthesis; ADP-L-glycero-beta-D-manno-heptose from D-glycero-beta-D-manno-heptose 7-phosphate: step 4/4.</text>
</comment>
<reference evidence="6 7" key="1">
    <citation type="submission" date="2018-10" db="EMBL/GenBank/DDBJ databases">
        <title>Xanthobacter tagetidis genome sequencing and assembly.</title>
        <authorList>
            <person name="Maclea K.S."/>
            <person name="Goen A.E."/>
            <person name="Fatima S.A."/>
        </authorList>
    </citation>
    <scope>NUCLEOTIDE SEQUENCE [LARGE SCALE GENOMIC DNA]</scope>
    <source>
        <strain evidence="6 7">ATCC 700314</strain>
    </source>
</reference>
<dbReference type="EC" id="5.1.3.20" evidence="4"/>
<feature type="binding site" evidence="4">
    <location>
        <position position="195"/>
    </location>
    <ligand>
        <name>substrate</name>
    </ligand>
</feature>
<comment type="subunit">
    <text evidence="4">Homopentamer.</text>
</comment>
<keyword evidence="7" id="KW-1185">Reference proteome</keyword>
<dbReference type="OrthoDB" id="9801785at2"/>
<dbReference type="GO" id="GO:0050661">
    <property type="term" value="F:NADP binding"/>
    <property type="evidence" value="ECO:0007669"/>
    <property type="project" value="InterPro"/>
</dbReference>
<feature type="binding site" evidence="4">
    <location>
        <position position="185"/>
    </location>
    <ligand>
        <name>NADP(+)</name>
        <dbReference type="ChEBI" id="CHEBI:58349"/>
    </ligand>
</feature>
<protein>
    <recommendedName>
        <fullName evidence="4">ADP-L-glycero-D-manno-heptose-6-epimerase</fullName>
        <ecNumber evidence="4">5.1.3.20</ecNumber>
    </recommendedName>
    <alternativeName>
        <fullName evidence="4">ADP-L-glycero-beta-D-manno-heptose-6-epimerase</fullName>
        <shortName evidence="4">ADP-glyceromanno-heptose 6-epimerase</shortName>
        <shortName evidence="4">ADP-hep 6-epimerase</shortName>
        <shortName evidence="4">AGME</shortName>
    </alternativeName>
</protein>
<feature type="active site" description="Proton acceptor" evidence="4">
    <location>
        <position position="193"/>
    </location>
</feature>
<feature type="binding site" evidence="4">
    <location>
        <position position="295"/>
    </location>
    <ligand>
        <name>substrate</name>
    </ligand>
</feature>